<feature type="transmembrane region" description="Helical" evidence="6">
    <location>
        <begin position="292"/>
        <end position="310"/>
    </location>
</feature>
<keyword evidence="2" id="KW-1003">Cell membrane</keyword>
<evidence type="ECO:0000256" key="3">
    <source>
        <dbReference type="ARBA" id="ARBA00022692"/>
    </source>
</evidence>
<evidence type="ECO:0000256" key="5">
    <source>
        <dbReference type="ARBA" id="ARBA00023136"/>
    </source>
</evidence>
<feature type="transmembrane region" description="Helical" evidence="6">
    <location>
        <begin position="322"/>
        <end position="345"/>
    </location>
</feature>
<dbReference type="EMBL" id="FUZO01000003">
    <property type="protein sequence ID" value="SKC74240.1"/>
    <property type="molecule type" value="Genomic_DNA"/>
</dbReference>
<feature type="transmembrane region" description="Helical" evidence="6">
    <location>
        <begin position="379"/>
        <end position="397"/>
    </location>
</feature>
<dbReference type="InterPro" id="IPR050833">
    <property type="entry name" value="Poly_Biosynth_Transport"/>
</dbReference>
<gene>
    <name evidence="7" type="ORF">SAMN06295973_3631</name>
</gene>
<comment type="caution">
    <text evidence="7">The sequence shown here is derived from an EMBL/GenBank/DDBJ whole genome shotgun (WGS) entry which is preliminary data.</text>
</comment>
<feature type="transmembrane region" description="Helical" evidence="6">
    <location>
        <begin position="163"/>
        <end position="180"/>
    </location>
</feature>
<proteinExistence type="predicted"/>
<comment type="subcellular location">
    <subcellularLocation>
        <location evidence="1">Cell membrane</location>
        <topology evidence="1">Multi-pass membrane protein</topology>
    </subcellularLocation>
</comment>
<evidence type="ECO:0000256" key="6">
    <source>
        <dbReference type="SAM" id="Phobius"/>
    </source>
</evidence>
<evidence type="ECO:0000256" key="4">
    <source>
        <dbReference type="ARBA" id="ARBA00022989"/>
    </source>
</evidence>
<feature type="transmembrane region" description="Helical" evidence="6">
    <location>
        <begin position="404"/>
        <end position="423"/>
    </location>
</feature>
<dbReference type="RefSeq" id="WP_079707278.1">
    <property type="nucleotide sequence ID" value="NZ_FUZO01000003.1"/>
</dbReference>
<reference evidence="7 8" key="1">
    <citation type="submission" date="2017-02" db="EMBL/GenBank/DDBJ databases">
        <authorList>
            <person name="Varghese N."/>
            <person name="Submissions S."/>
        </authorList>
    </citation>
    <scope>NUCLEOTIDE SEQUENCE [LARGE SCALE GENOMIC DNA]</scope>
    <source>
        <strain evidence="7 8">VKM Ac-1787</strain>
    </source>
</reference>
<keyword evidence="4 6" id="KW-1133">Transmembrane helix</keyword>
<dbReference type="Pfam" id="PF13440">
    <property type="entry name" value="Polysacc_synt_3"/>
    <property type="match status" value="1"/>
</dbReference>
<keyword evidence="3 6" id="KW-0812">Transmembrane</keyword>
<feature type="transmembrane region" description="Helical" evidence="6">
    <location>
        <begin position="104"/>
        <end position="127"/>
    </location>
</feature>
<evidence type="ECO:0000313" key="7">
    <source>
        <dbReference type="EMBL" id="SKC74240.1"/>
    </source>
</evidence>
<keyword evidence="8" id="KW-1185">Reference proteome</keyword>
<feature type="transmembrane region" description="Helical" evidence="6">
    <location>
        <begin position="75"/>
        <end position="98"/>
    </location>
</feature>
<sequence length="426" mass="44517">MIHLAWAIVERILPRVASALVMLVLAARLTPSLVGMYAWMVLALTLVQTVGDTAARQTAVVHGGTEAGDRFVLRFRVWSALIGGATLAVTVGALLLTHHAEGRWQAIALAPFVLVPAASAVGIDALVRLQRAGRWKEIASHQAWSSTASLLCSVPTLLATGSLLASALQAMLAEAGFALLNRRRAARLPRASATDARSREPTANVLGDYLHTALFSLLGWGQGQTDRLSIGALAGGARLGQYAFAMSLSRSIGDAAALATINVLRPVLAEAARDGRGSEIVAVTEASLRRSLVLAVVAAVATSIGAELVADPVLADDWDPALALVPVLALSVAPSVVAWSVTAVLQAESRMRWASPIKAVGVLLSLPVGIVALHDLQLAAWLVIARELVVMVLLLLAARHRAPWRGGLLALGVVVVGAAVWQVTRG</sequence>
<keyword evidence="5 6" id="KW-0472">Membrane</keyword>
<dbReference type="PANTHER" id="PTHR30250:SF11">
    <property type="entry name" value="O-ANTIGEN TRANSPORTER-RELATED"/>
    <property type="match status" value="1"/>
</dbReference>
<accession>A0ABY1LQU6</accession>
<evidence type="ECO:0000256" key="1">
    <source>
        <dbReference type="ARBA" id="ARBA00004651"/>
    </source>
</evidence>
<evidence type="ECO:0000256" key="2">
    <source>
        <dbReference type="ARBA" id="ARBA00022475"/>
    </source>
</evidence>
<evidence type="ECO:0000313" key="8">
    <source>
        <dbReference type="Proteomes" id="UP000190827"/>
    </source>
</evidence>
<feature type="transmembrane region" description="Helical" evidence="6">
    <location>
        <begin position="357"/>
        <end position="373"/>
    </location>
</feature>
<name>A0ABY1LQU6_9MICO</name>
<dbReference type="PANTHER" id="PTHR30250">
    <property type="entry name" value="PST FAMILY PREDICTED COLANIC ACID TRANSPORTER"/>
    <property type="match status" value="1"/>
</dbReference>
<organism evidence="7 8">
    <name type="scientific">Plantibacter cousiniae</name>
    <name type="common">nom. nud.</name>
    <dbReference type="NCBI Taxonomy" id="199709"/>
    <lineage>
        <taxon>Bacteria</taxon>
        <taxon>Bacillati</taxon>
        <taxon>Actinomycetota</taxon>
        <taxon>Actinomycetes</taxon>
        <taxon>Micrococcales</taxon>
        <taxon>Microbacteriaceae</taxon>
        <taxon>Plantibacter</taxon>
    </lineage>
</organism>
<protein>
    <submittedName>
        <fullName evidence="7">Membrane protein involved in the export of O-antigen and teichoic acid</fullName>
    </submittedName>
</protein>
<dbReference type="Proteomes" id="UP000190827">
    <property type="component" value="Unassembled WGS sequence"/>
</dbReference>